<comment type="similarity">
    <text evidence="3 4">In the N-terminal section; belongs to the HFCD (homo-oligomeric flavin containing Cys decarboxylase) superfamily.</text>
</comment>
<evidence type="ECO:0000256" key="3">
    <source>
        <dbReference type="HAMAP-Rule" id="MF_02225"/>
    </source>
</evidence>
<dbReference type="NCBIfam" id="TIGR00521">
    <property type="entry name" value="coaBC_dfp"/>
    <property type="match status" value="1"/>
</dbReference>
<dbReference type="GO" id="GO:0010181">
    <property type="term" value="F:FMN binding"/>
    <property type="evidence" value="ECO:0007669"/>
    <property type="project" value="UniProtKB-UniRule"/>
</dbReference>
<feature type="binding site" evidence="3">
    <location>
        <position position="277"/>
    </location>
    <ligand>
        <name>CTP</name>
        <dbReference type="ChEBI" id="CHEBI:37563"/>
    </ligand>
</feature>
<keyword evidence="3 4" id="KW-0288">FMN</keyword>
<feature type="domain" description="DNA/pantothenate metabolism flavoprotein C-terminal" evidence="6">
    <location>
        <begin position="179"/>
        <end position="382"/>
    </location>
</feature>
<feature type="active site" description="Proton donor" evidence="3">
    <location>
        <position position="150"/>
    </location>
</feature>
<dbReference type="InterPro" id="IPR035929">
    <property type="entry name" value="CoaB-like_sf"/>
</dbReference>
<dbReference type="PANTHER" id="PTHR14359">
    <property type="entry name" value="HOMO-OLIGOMERIC FLAVIN CONTAINING CYS DECARBOXYLASE FAMILY"/>
    <property type="match status" value="1"/>
</dbReference>
<dbReference type="Pfam" id="PF04127">
    <property type="entry name" value="DFP"/>
    <property type="match status" value="1"/>
</dbReference>
<feature type="binding site" evidence="3">
    <location>
        <position position="331"/>
    </location>
    <ligand>
        <name>CTP</name>
        <dbReference type="ChEBI" id="CHEBI:37563"/>
    </ligand>
</feature>
<comment type="function">
    <text evidence="4">Catalyzes two steps in the biosynthesis of coenzyme A. In the first step cysteine is conjugated to 4'-phosphopantothenate to form 4-phosphopantothenoylcysteine, in the latter compound is decarboxylated to form 4'-phosphopantotheine.</text>
</comment>
<evidence type="ECO:0000259" key="5">
    <source>
        <dbReference type="Pfam" id="PF02441"/>
    </source>
</evidence>
<dbReference type="EMBL" id="RJVK01000002">
    <property type="protein sequence ID" value="ROR39883.1"/>
    <property type="molecule type" value="Genomic_DNA"/>
</dbReference>
<dbReference type="Gene3D" id="3.40.50.10300">
    <property type="entry name" value="CoaB-like"/>
    <property type="match status" value="1"/>
</dbReference>
<keyword evidence="3" id="KW-0511">Multifunctional enzyme</keyword>
<dbReference type="RefSeq" id="WP_123352268.1">
    <property type="nucleotide sequence ID" value="NZ_CP027432.2"/>
</dbReference>
<dbReference type="GO" id="GO:0071513">
    <property type="term" value="C:phosphopantothenoylcysteine decarboxylase complex"/>
    <property type="evidence" value="ECO:0007669"/>
    <property type="project" value="TreeGrafter"/>
</dbReference>
<dbReference type="HAMAP" id="MF_02225">
    <property type="entry name" value="CoaBC"/>
    <property type="match status" value="1"/>
</dbReference>
<organism evidence="8 9">
    <name type="scientific">Caminibacter pacificus</name>
    <dbReference type="NCBI Taxonomy" id="1424653"/>
    <lineage>
        <taxon>Bacteria</taxon>
        <taxon>Pseudomonadati</taxon>
        <taxon>Campylobacterota</taxon>
        <taxon>Epsilonproteobacteria</taxon>
        <taxon>Nautiliales</taxon>
        <taxon>Nautiliaceae</taxon>
        <taxon>Caminibacter</taxon>
    </lineage>
</organism>
<comment type="cofactor">
    <cofactor evidence="3">
        <name>Mg(2+)</name>
        <dbReference type="ChEBI" id="CHEBI:18420"/>
    </cofactor>
</comment>
<reference evidence="7" key="3">
    <citation type="submission" date="2019-06" db="EMBL/GenBank/DDBJ databases">
        <title>A comparative analysis of the Nautiliaceae.</title>
        <authorList>
            <person name="Grosche A."/>
            <person name="Smedile F."/>
            <person name="Vetriani C."/>
        </authorList>
    </citation>
    <scope>NUCLEOTIDE SEQUENCE</scope>
    <source>
        <strain evidence="7">TB6</strain>
    </source>
</reference>
<gene>
    <name evidence="3 7" type="primary">coaBC</name>
    <name evidence="7" type="ORF">C6V80_02845</name>
    <name evidence="8" type="ORF">EDC58_0859</name>
</gene>
<keyword evidence="10" id="KW-1185">Reference proteome</keyword>
<comment type="cofactor">
    <cofactor evidence="3">
        <name>FMN</name>
        <dbReference type="ChEBI" id="CHEBI:58210"/>
    </cofactor>
    <text evidence="3">Binds 1 FMN per subunit.</text>
</comment>
<dbReference type="InterPro" id="IPR007085">
    <property type="entry name" value="DNA/pantothenate-metab_flavo_C"/>
</dbReference>
<dbReference type="EC" id="6.3.2.5" evidence="3"/>
<dbReference type="Pfam" id="PF02441">
    <property type="entry name" value="Flavoprotein"/>
    <property type="match status" value="1"/>
</dbReference>
<keyword evidence="3 4" id="KW-0436">Ligase</keyword>
<comment type="pathway">
    <text evidence="3 4">Cofactor biosynthesis; coenzyme A biosynthesis; CoA from (R)-pantothenate: step 2/5.</text>
</comment>
<evidence type="ECO:0000313" key="8">
    <source>
        <dbReference type="EMBL" id="ROR39883.1"/>
    </source>
</evidence>
<evidence type="ECO:0000256" key="1">
    <source>
        <dbReference type="ARBA" id="ARBA00022793"/>
    </source>
</evidence>
<feature type="region of interest" description="Phosphopantothenate--cysteine ligase" evidence="3">
    <location>
        <begin position="183"/>
        <end position="383"/>
    </location>
</feature>
<evidence type="ECO:0000256" key="4">
    <source>
        <dbReference type="RuleBase" id="RU364078"/>
    </source>
</evidence>
<comment type="function">
    <text evidence="3">Catalyzes two sequential steps in the biosynthesis of coenzyme A. In the first step cysteine is conjugated to 4'-phosphopantothenate to form 4-phosphopantothenoylcysteine. In the second step the latter compound is decarboxylated to form 4'-phosphopantotheine.</text>
</comment>
<dbReference type="EC" id="4.1.1.36" evidence="3"/>
<name>A0AAJ4RCE3_9BACT</name>
<evidence type="ECO:0000313" key="9">
    <source>
        <dbReference type="Proteomes" id="UP000272781"/>
    </source>
</evidence>
<keyword evidence="3 4" id="KW-0285">Flavoprotein</keyword>
<dbReference type="AlphaFoldDB" id="A0AAJ4RCE3"/>
<evidence type="ECO:0000259" key="6">
    <source>
        <dbReference type="Pfam" id="PF04127"/>
    </source>
</evidence>
<feature type="region of interest" description="Phosphopantothenoylcysteine decarboxylase" evidence="3">
    <location>
        <begin position="1"/>
        <end position="182"/>
    </location>
</feature>
<dbReference type="PANTHER" id="PTHR14359:SF6">
    <property type="entry name" value="PHOSPHOPANTOTHENOYLCYSTEINE DECARBOXYLASE"/>
    <property type="match status" value="1"/>
</dbReference>
<feature type="binding site" evidence="3">
    <location>
        <position position="311"/>
    </location>
    <ligand>
        <name>CTP</name>
        <dbReference type="ChEBI" id="CHEBI:37563"/>
    </ligand>
</feature>
<reference evidence="8 9" key="2">
    <citation type="submission" date="2018-11" db="EMBL/GenBank/DDBJ databases">
        <title>Genomic Encyclopedia of Type Strains, Phase IV (KMG-IV): sequencing the most valuable type-strain genomes for metagenomic binning, comparative biology and taxonomic classification.</title>
        <authorList>
            <person name="Goeker M."/>
        </authorList>
    </citation>
    <scope>NUCLEOTIDE SEQUENCE [LARGE SCALE GENOMIC DNA]</scope>
    <source>
        <strain evidence="8 9">DSM 27783</strain>
    </source>
</reference>
<comment type="similarity">
    <text evidence="3 4">In the C-terminal section; belongs to the PPC synthetase family.</text>
</comment>
<dbReference type="InterPro" id="IPR003382">
    <property type="entry name" value="Flavoprotein"/>
</dbReference>
<dbReference type="Gene3D" id="3.40.50.1950">
    <property type="entry name" value="Flavin prenyltransferase-like"/>
    <property type="match status" value="1"/>
</dbReference>
<keyword evidence="2 3" id="KW-0456">Lyase</keyword>
<evidence type="ECO:0000313" key="10">
    <source>
        <dbReference type="Proteomes" id="UP000298805"/>
    </source>
</evidence>
<dbReference type="InterPro" id="IPR005252">
    <property type="entry name" value="CoaBC"/>
</dbReference>
<dbReference type="SUPFAM" id="SSF52507">
    <property type="entry name" value="Homo-oligomeric flavin-containing Cys decarboxylases, HFCD"/>
    <property type="match status" value="1"/>
</dbReference>
<keyword evidence="1 3" id="KW-0210">Decarboxylase</keyword>
<evidence type="ECO:0000256" key="2">
    <source>
        <dbReference type="ARBA" id="ARBA00023239"/>
    </source>
</evidence>
<sequence length="383" mass="43048">MKKLNVLIGVTGSIAIYKTCELIRLFVKRGDNVRVVMTKAASKFISPLTFETLTRQKVLIEENEDWSSELNHIDYAKWADIFIIAPATANTLNKAFHGIADNLLLQTYLATTAPVLFAPSANTNMYLHPTTQKAIKNLNCIEANTGLLACGDEGIGKMAEPNEIFLRALREVFKDEFWENKKVVITAGGSIEKIDDVRYVSNFSTGKMGEALAKAFYIKGANVVLISSKEHDLSKEIPQIKAQSAQDFYERIKEQNPDYLIMAAAIADFKPKYTPGKLKKDKIGEKMVLEMEKNIDVLESLKNEKFIRIGFKAERDEKNALKYAKNALKKKNLDAICLNLLTKNDFGSDENEIIFITKNQEIKIPQDTKENIALKLTDAIKSL</sequence>
<dbReference type="Proteomes" id="UP000272781">
    <property type="component" value="Unassembled WGS sequence"/>
</dbReference>
<comment type="catalytic activity">
    <reaction evidence="3 4">
        <text>N-[(R)-4-phosphopantothenoyl]-L-cysteine + H(+) = (R)-4'-phosphopantetheine + CO2</text>
        <dbReference type="Rhea" id="RHEA:16793"/>
        <dbReference type="ChEBI" id="CHEBI:15378"/>
        <dbReference type="ChEBI" id="CHEBI:16526"/>
        <dbReference type="ChEBI" id="CHEBI:59458"/>
        <dbReference type="ChEBI" id="CHEBI:61723"/>
        <dbReference type="EC" id="4.1.1.36"/>
    </reaction>
</comment>
<dbReference type="SUPFAM" id="SSF102645">
    <property type="entry name" value="CoaB-like"/>
    <property type="match status" value="1"/>
</dbReference>
<dbReference type="GO" id="GO:0004632">
    <property type="term" value="F:phosphopantothenate--cysteine ligase activity"/>
    <property type="evidence" value="ECO:0007669"/>
    <property type="project" value="UniProtKB-UniRule"/>
</dbReference>
<evidence type="ECO:0000313" key="7">
    <source>
        <dbReference type="EMBL" id="QCI27939.1"/>
    </source>
</evidence>
<feature type="binding site" evidence="3">
    <location>
        <position position="268"/>
    </location>
    <ligand>
        <name>CTP</name>
        <dbReference type="ChEBI" id="CHEBI:37563"/>
    </ligand>
</feature>
<dbReference type="GO" id="GO:0015941">
    <property type="term" value="P:pantothenate catabolic process"/>
    <property type="evidence" value="ECO:0007669"/>
    <property type="project" value="InterPro"/>
</dbReference>
<keyword evidence="3" id="KW-0479">Metal-binding</keyword>
<dbReference type="GO" id="GO:0015937">
    <property type="term" value="P:coenzyme A biosynthetic process"/>
    <property type="evidence" value="ECO:0007669"/>
    <property type="project" value="UniProtKB-UniRule"/>
</dbReference>
<dbReference type="GO" id="GO:0004633">
    <property type="term" value="F:phosphopantothenoylcysteine decarboxylase activity"/>
    <property type="evidence" value="ECO:0007669"/>
    <property type="project" value="UniProtKB-UniRule"/>
</dbReference>
<dbReference type="Proteomes" id="UP000298805">
    <property type="component" value="Chromosome"/>
</dbReference>
<comment type="catalytic activity">
    <reaction evidence="3 4">
        <text>(R)-4'-phosphopantothenate + L-cysteine + CTP = N-[(R)-4-phosphopantothenoyl]-L-cysteine + CMP + diphosphate + H(+)</text>
        <dbReference type="Rhea" id="RHEA:19397"/>
        <dbReference type="ChEBI" id="CHEBI:10986"/>
        <dbReference type="ChEBI" id="CHEBI:15378"/>
        <dbReference type="ChEBI" id="CHEBI:33019"/>
        <dbReference type="ChEBI" id="CHEBI:35235"/>
        <dbReference type="ChEBI" id="CHEBI:37563"/>
        <dbReference type="ChEBI" id="CHEBI:59458"/>
        <dbReference type="ChEBI" id="CHEBI:60377"/>
        <dbReference type="EC" id="6.3.2.5"/>
    </reaction>
</comment>
<keyword evidence="3" id="KW-0460">Magnesium</keyword>
<proteinExistence type="inferred from homology"/>
<protein>
    <recommendedName>
        <fullName evidence="3">Coenzyme A biosynthesis bifunctional protein CoaBC</fullName>
    </recommendedName>
    <alternativeName>
        <fullName evidence="3">DNA/pantothenate metabolism flavoprotein</fullName>
    </alternativeName>
    <alternativeName>
        <fullName evidence="3">Phosphopantothenoylcysteine synthetase/decarboxylase</fullName>
        <shortName evidence="3">PPCS-PPCDC</shortName>
    </alternativeName>
    <domain>
        <recommendedName>
            <fullName evidence="3">Phosphopantothenoylcysteine decarboxylase</fullName>
            <shortName evidence="3">PPC decarboxylase</shortName>
            <shortName evidence="3">PPC-DC</shortName>
            <ecNumber evidence="3">4.1.1.36</ecNumber>
        </recommendedName>
        <alternativeName>
            <fullName evidence="3">CoaC</fullName>
        </alternativeName>
    </domain>
    <domain>
        <recommendedName>
            <fullName evidence="3">Phosphopantothenate--cysteine ligase</fullName>
            <ecNumber evidence="3">6.3.2.5</ecNumber>
        </recommendedName>
        <alternativeName>
            <fullName evidence="3">CoaB</fullName>
        </alternativeName>
        <alternativeName>
            <fullName evidence="3">Phosphopantothenoylcysteine synthetase</fullName>
            <shortName evidence="3">PPC synthetase</shortName>
            <shortName evidence="3">PPC-S</shortName>
        </alternativeName>
    </domain>
</protein>
<dbReference type="GO" id="GO:0046872">
    <property type="term" value="F:metal ion binding"/>
    <property type="evidence" value="ECO:0007669"/>
    <property type="project" value="UniProtKB-KW"/>
</dbReference>
<accession>A0AAJ4RCE3</accession>
<comment type="pathway">
    <text evidence="3 4">Cofactor biosynthesis; coenzyme A biosynthesis; CoA from (R)-pantothenate: step 3/5.</text>
</comment>
<comment type="caution">
    <text evidence="3">Lacks conserved residue(s) required for the propagation of feature annotation.</text>
</comment>
<feature type="domain" description="Flavoprotein" evidence="5">
    <location>
        <begin position="5"/>
        <end position="170"/>
    </location>
</feature>
<reference evidence="10" key="1">
    <citation type="submission" date="2018-03" db="EMBL/GenBank/DDBJ databases">
        <title>A comparative analysis of the Nautiliaceae.</title>
        <authorList>
            <person name="Grosche A."/>
            <person name="Smedile F."/>
            <person name="Vetriani C."/>
        </authorList>
    </citation>
    <scope>NUCLEOTIDE SEQUENCE [LARGE SCALE GENOMIC DNA]</scope>
    <source>
        <strain evidence="10">TB6</strain>
    </source>
</reference>
<dbReference type="InterPro" id="IPR036551">
    <property type="entry name" value="Flavin_trans-like"/>
</dbReference>
<dbReference type="EMBL" id="CP027432">
    <property type="protein sequence ID" value="QCI27939.1"/>
    <property type="molecule type" value="Genomic_DNA"/>
</dbReference>